<evidence type="ECO:0000256" key="2">
    <source>
        <dbReference type="ARBA" id="ARBA00023125"/>
    </source>
</evidence>
<keyword evidence="2 4" id="KW-0238">DNA-binding</keyword>
<evidence type="ECO:0000259" key="5">
    <source>
        <dbReference type="PROSITE" id="PS50977"/>
    </source>
</evidence>
<evidence type="ECO:0000256" key="3">
    <source>
        <dbReference type="ARBA" id="ARBA00023163"/>
    </source>
</evidence>
<dbReference type="PANTHER" id="PTHR30055:SF234">
    <property type="entry name" value="HTH-TYPE TRANSCRIPTIONAL REGULATOR BETI"/>
    <property type="match status" value="1"/>
</dbReference>
<gene>
    <name evidence="6" type="ORF">Aco03nite_076410</name>
</gene>
<proteinExistence type="predicted"/>
<dbReference type="InterPro" id="IPR036271">
    <property type="entry name" value="Tet_transcr_reg_TetR-rel_C_sf"/>
</dbReference>
<evidence type="ECO:0000313" key="7">
    <source>
        <dbReference type="Proteomes" id="UP000612282"/>
    </source>
</evidence>
<dbReference type="InterPro" id="IPR049445">
    <property type="entry name" value="TetR_SbtR-like_C"/>
</dbReference>
<dbReference type="Gene3D" id="1.10.357.10">
    <property type="entry name" value="Tetracycline Repressor, domain 2"/>
    <property type="match status" value="1"/>
</dbReference>
<dbReference type="SUPFAM" id="SSF48498">
    <property type="entry name" value="Tetracyclin repressor-like, C-terminal domain"/>
    <property type="match status" value="1"/>
</dbReference>
<evidence type="ECO:0000256" key="1">
    <source>
        <dbReference type="ARBA" id="ARBA00023015"/>
    </source>
</evidence>
<feature type="domain" description="HTH tetR-type" evidence="5">
    <location>
        <begin position="14"/>
        <end position="73"/>
    </location>
</feature>
<dbReference type="Pfam" id="PF00440">
    <property type="entry name" value="TetR_N"/>
    <property type="match status" value="1"/>
</dbReference>
<sequence>MTSTDDRPLRRDAQLNRDRIIRAAQEVFAQRGLAGTFHNVADQAGVGLGTVYRRFATKELLVEAVYEQRLADFVGTVEAALHAPTGWDGLVDVLSTAARLHATDRGLRDVVLTRGHRPRSFAAFTDRMEPLLNQLVDRARTEGSLRADVTAEDLPILLALISEVAMHGDPVRPGIHARYLQLLLDGLRRSPTAGALGEPLARRELDAIADSWLPRLDHT</sequence>
<dbReference type="RefSeq" id="WP_203805152.1">
    <property type="nucleotide sequence ID" value="NZ_BAAAQE010000117.1"/>
</dbReference>
<name>A0ABQ3XL55_9ACTN</name>
<accession>A0ABQ3XL55</accession>
<feature type="DNA-binding region" description="H-T-H motif" evidence="4">
    <location>
        <begin position="36"/>
        <end position="55"/>
    </location>
</feature>
<dbReference type="PANTHER" id="PTHR30055">
    <property type="entry name" value="HTH-TYPE TRANSCRIPTIONAL REGULATOR RUTR"/>
    <property type="match status" value="1"/>
</dbReference>
<keyword evidence="1" id="KW-0805">Transcription regulation</keyword>
<reference evidence="6 7" key="1">
    <citation type="submission" date="2021-01" db="EMBL/GenBank/DDBJ databases">
        <title>Whole genome shotgun sequence of Actinoplanes couchii NBRC 106145.</title>
        <authorList>
            <person name="Komaki H."/>
            <person name="Tamura T."/>
        </authorList>
    </citation>
    <scope>NUCLEOTIDE SEQUENCE [LARGE SCALE GENOMIC DNA]</scope>
    <source>
        <strain evidence="6 7">NBRC 106145</strain>
    </source>
</reference>
<dbReference type="InterPro" id="IPR050109">
    <property type="entry name" value="HTH-type_TetR-like_transc_reg"/>
</dbReference>
<dbReference type="InterPro" id="IPR001647">
    <property type="entry name" value="HTH_TetR"/>
</dbReference>
<organism evidence="6 7">
    <name type="scientific">Actinoplanes couchii</name>
    <dbReference type="NCBI Taxonomy" id="403638"/>
    <lineage>
        <taxon>Bacteria</taxon>
        <taxon>Bacillati</taxon>
        <taxon>Actinomycetota</taxon>
        <taxon>Actinomycetes</taxon>
        <taxon>Micromonosporales</taxon>
        <taxon>Micromonosporaceae</taxon>
        <taxon>Actinoplanes</taxon>
    </lineage>
</organism>
<evidence type="ECO:0000313" key="6">
    <source>
        <dbReference type="EMBL" id="GID59237.1"/>
    </source>
</evidence>
<protein>
    <submittedName>
        <fullName evidence="6">TetR family transcriptional regulator</fullName>
    </submittedName>
</protein>
<keyword evidence="3" id="KW-0804">Transcription</keyword>
<evidence type="ECO:0000256" key="4">
    <source>
        <dbReference type="PROSITE-ProRule" id="PRU00335"/>
    </source>
</evidence>
<comment type="caution">
    <text evidence="6">The sequence shown here is derived from an EMBL/GenBank/DDBJ whole genome shotgun (WGS) entry which is preliminary data.</text>
</comment>
<dbReference type="Proteomes" id="UP000612282">
    <property type="component" value="Unassembled WGS sequence"/>
</dbReference>
<keyword evidence="7" id="KW-1185">Reference proteome</keyword>
<dbReference type="Pfam" id="PF21597">
    <property type="entry name" value="TetR_C_43"/>
    <property type="match status" value="1"/>
</dbReference>
<dbReference type="PRINTS" id="PR00455">
    <property type="entry name" value="HTHTETR"/>
</dbReference>
<dbReference type="EMBL" id="BOMG01000095">
    <property type="protein sequence ID" value="GID59237.1"/>
    <property type="molecule type" value="Genomic_DNA"/>
</dbReference>
<dbReference type="PROSITE" id="PS50977">
    <property type="entry name" value="HTH_TETR_2"/>
    <property type="match status" value="1"/>
</dbReference>
<dbReference type="InterPro" id="IPR009057">
    <property type="entry name" value="Homeodomain-like_sf"/>
</dbReference>
<dbReference type="SUPFAM" id="SSF46689">
    <property type="entry name" value="Homeodomain-like"/>
    <property type="match status" value="1"/>
</dbReference>